<evidence type="ECO:0000256" key="3">
    <source>
        <dbReference type="ARBA" id="ARBA00023163"/>
    </source>
</evidence>
<organism evidence="6 7">
    <name type="scientific">Actinoplanes utahensis</name>
    <dbReference type="NCBI Taxonomy" id="1869"/>
    <lineage>
        <taxon>Bacteria</taxon>
        <taxon>Bacillati</taxon>
        <taxon>Actinomycetota</taxon>
        <taxon>Actinomycetes</taxon>
        <taxon>Micromonosporales</taxon>
        <taxon>Micromonosporaceae</taxon>
        <taxon>Actinoplanes</taxon>
    </lineage>
</organism>
<dbReference type="Proteomes" id="UP000054537">
    <property type="component" value="Unassembled WGS sequence"/>
</dbReference>
<evidence type="ECO:0000256" key="2">
    <source>
        <dbReference type="ARBA" id="ARBA00023125"/>
    </source>
</evidence>
<dbReference type="GO" id="GO:0003677">
    <property type="term" value="F:DNA binding"/>
    <property type="evidence" value="ECO:0007669"/>
    <property type="project" value="UniProtKB-KW"/>
</dbReference>
<feature type="compositionally biased region" description="Basic and acidic residues" evidence="4">
    <location>
        <begin position="434"/>
        <end position="452"/>
    </location>
</feature>
<evidence type="ECO:0000259" key="5">
    <source>
        <dbReference type="PROSITE" id="PS50043"/>
    </source>
</evidence>
<dbReference type="Gene3D" id="1.10.10.10">
    <property type="entry name" value="Winged helix-like DNA-binding domain superfamily/Winged helix DNA-binding domain"/>
    <property type="match status" value="1"/>
</dbReference>
<keyword evidence="2" id="KW-0238">DNA-binding</keyword>
<dbReference type="GO" id="GO:0006355">
    <property type="term" value="P:regulation of DNA-templated transcription"/>
    <property type="evidence" value="ECO:0007669"/>
    <property type="project" value="InterPro"/>
</dbReference>
<evidence type="ECO:0000256" key="4">
    <source>
        <dbReference type="SAM" id="MobiDB-lite"/>
    </source>
</evidence>
<reference evidence="6 7" key="1">
    <citation type="submission" date="2014-10" db="EMBL/GenBank/DDBJ databases">
        <title>Draft genome sequence of Actinoplanes utahensis NRRL 12052.</title>
        <authorList>
            <person name="Velasco-Bucheli B."/>
            <person name="del Cerro C."/>
            <person name="Hormigo D."/>
            <person name="Garcia J.L."/>
            <person name="Acebal C."/>
            <person name="Arroyo M."/>
            <person name="de la Mata I."/>
        </authorList>
    </citation>
    <scope>NUCLEOTIDE SEQUENCE [LARGE SCALE GENOMIC DNA]</scope>
    <source>
        <strain evidence="6 7">NRRL 12052</strain>
    </source>
</reference>
<dbReference type="AlphaFoldDB" id="A0A0A6UCL1"/>
<dbReference type="PRINTS" id="PR00038">
    <property type="entry name" value="HTHLUXR"/>
</dbReference>
<keyword evidence="3" id="KW-0804">Transcription</keyword>
<feature type="domain" description="HTH luxR-type" evidence="5">
    <location>
        <begin position="836"/>
        <end position="901"/>
    </location>
</feature>
<protein>
    <recommendedName>
        <fullName evidence="5">HTH luxR-type domain-containing protein</fullName>
    </recommendedName>
</protein>
<dbReference type="EMBL" id="JRTT01000141">
    <property type="protein sequence ID" value="KHD72029.1"/>
    <property type="molecule type" value="Genomic_DNA"/>
</dbReference>
<evidence type="ECO:0000313" key="6">
    <source>
        <dbReference type="EMBL" id="KHD72029.1"/>
    </source>
</evidence>
<gene>
    <name evidence="6" type="ORF">MB27_42750</name>
</gene>
<comment type="caution">
    <text evidence="6">The sequence shown here is derived from an EMBL/GenBank/DDBJ whole genome shotgun (WGS) entry which is preliminary data.</text>
</comment>
<keyword evidence="1" id="KW-0805">Transcription regulation</keyword>
<dbReference type="Pfam" id="PF00196">
    <property type="entry name" value="GerE"/>
    <property type="match status" value="1"/>
</dbReference>
<dbReference type="PANTHER" id="PTHR44688">
    <property type="entry name" value="DNA-BINDING TRANSCRIPTIONAL ACTIVATOR DEVR_DOSR"/>
    <property type="match status" value="1"/>
</dbReference>
<feature type="compositionally biased region" description="Gly residues" evidence="4">
    <location>
        <begin position="420"/>
        <end position="431"/>
    </location>
</feature>
<feature type="compositionally biased region" description="Gly residues" evidence="4">
    <location>
        <begin position="359"/>
        <end position="412"/>
    </location>
</feature>
<dbReference type="InterPro" id="IPR036388">
    <property type="entry name" value="WH-like_DNA-bd_sf"/>
</dbReference>
<proteinExistence type="predicted"/>
<dbReference type="CDD" id="cd06170">
    <property type="entry name" value="LuxR_C_like"/>
    <property type="match status" value="1"/>
</dbReference>
<dbReference type="SUPFAM" id="SSF46894">
    <property type="entry name" value="C-terminal effector domain of the bipartite response regulators"/>
    <property type="match status" value="1"/>
</dbReference>
<dbReference type="eggNOG" id="COG2197">
    <property type="taxonomic scope" value="Bacteria"/>
</dbReference>
<dbReference type="InterPro" id="IPR016032">
    <property type="entry name" value="Sig_transdc_resp-reg_C-effctor"/>
</dbReference>
<dbReference type="SMART" id="SM00421">
    <property type="entry name" value="HTH_LUXR"/>
    <property type="match status" value="1"/>
</dbReference>
<sequence>MTVVVGVDGSGRTHRLREIAATVSGAVWWPAGQAVGQPVDGQPANRGAAGRFAGGVSLVIVDDAHRLDAAVLAGLAAACRGGVPMVISRRPTIDRPELAELDEPASADGVELLGALDRDGVARLVASVTGRPVTPEEAETVRTASAGLATVAAAVAAAPSGVVPPVLVARVQRRFATLDDTTVTAARILALRLDLPDHVIGAACGIDPDGLASVLRTLREEGLIAPDGERMIPAMAEAILAVFGGAERRRVHDAIAGALIAAGTDPVAAAGHLRAARAVTTVASVVYREAGERLRFVDPAAALGWFDEAADAGGDLAELAPGRAEAGALLGMPVDVDQFTFGIPAPEEPGVHGSRGGDEGPGGYGSGGGGAGLGGYGPRGGEAGSGGHGVRGGEAGSGGFGARGGEAGSGGHGSRRDGASDGGSRAGGGTYGSRDGEWPRGREGGAFGDGDRSGGGRLALVAGAVAAHQGRASRAAELLLGAPLPGPAMAVPSLIGIGRVAEAQAAAATVAPGPLARFAEGALAAGRPMIALPLLIEAAEAVERGAPPAVLPDTPHAVAAVVAVAAGDVGTAEHLLARARTGRVGGPVADERHRLLLAWARMRAGRYDTALHELRFPPGGELPGRERLLRAALAAGIARRRGDIAGLRDAWIGVEPLLARRAVDLWQLEAVEELAVAAARLRRLNRVAPVIGLLDGIVAGLGRPVTWSVSLEWLRLQTAIATEDVAAAAAVAGRLTAIRGEPDDDGGLDRAVGMADRPRAQCVAAQRWAEVLDGRVDQEAVLAATEDLVAAELPWEASRLAGQAAIRTADGTVARRLLERARELSEPDAEGGAAALTTGSGNLSEREVTVARLVLAGSTHREIGAQLYIAPKTVEHHVARIRGKLGANTRAELLAMLRETLGD</sequence>
<feature type="region of interest" description="Disordered" evidence="4">
    <location>
        <begin position="341"/>
        <end position="452"/>
    </location>
</feature>
<evidence type="ECO:0000256" key="1">
    <source>
        <dbReference type="ARBA" id="ARBA00023015"/>
    </source>
</evidence>
<dbReference type="PROSITE" id="PS50043">
    <property type="entry name" value="HTH_LUXR_2"/>
    <property type="match status" value="1"/>
</dbReference>
<name>A0A0A6UCL1_ACTUT</name>
<dbReference type="STRING" id="1869.MB27_42750"/>
<dbReference type="InterPro" id="IPR000792">
    <property type="entry name" value="Tscrpt_reg_LuxR_C"/>
</dbReference>
<dbReference type="PANTHER" id="PTHR44688:SF16">
    <property type="entry name" value="DNA-BINDING TRANSCRIPTIONAL ACTIVATOR DEVR_DOSR"/>
    <property type="match status" value="1"/>
</dbReference>
<evidence type="ECO:0000313" key="7">
    <source>
        <dbReference type="Proteomes" id="UP000054537"/>
    </source>
</evidence>
<keyword evidence="7" id="KW-1185">Reference proteome</keyword>
<accession>A0A0A6UCL1</accession>